<feature type="domain" description="ABC transporter" evidence="6">
    <location>
        <begin position="5"/>
        <end position="261"/>
    </location>
</feature>
<keyword evidence="8" id="KW-1185">Reference proteome</keyword>
<keyword evidence="3" id="KW-0547">Nucleotide-binding</keyword>
<dbReference type="PANTHER" id="PTHR43776">
    <property type="entry name" value="TRANSPORT ATP-BINDING PROTEIN"/>
    <property type="match status" value="1"/>
</dbReference>
<evidence type="ECO:0000256" key="4">
    <source>
        <dbReference type="ARBA" id="ARBA00022840"/>
    </source>
</evidence>
<accession>A0ABW5RHI5</accession>
<dbReference type="InterPro" id="IPR003439">
    <property type="entry name" value="ABC_transporter-like_ATP-bd"/>
</dbReference>
<dbReference type="InterPro" id="IPR003593">
    <property type="entry name" value="AAA+_ATPase"/>
</dbReference>
<dbReference type="Pfam" id="PF00005">
    <property type="entry name" value="ABC_tran"/>
    <property type="match status" value="1"/>
</dbReference>
<protein>
    <submittedName>
        <fullName evidence="7">ATP-binding cassette domain-containing protein</fullName>
    </submittedName>
</protein>
<dbReference type="InterPro" id="IPR050319">
    <property type="entry name" value="ABC_transp_ATP-bind"/>
</dbReference>
<dbReference type="SMART" id="SM00382">
    <property type="entry name" value="AAA"/>
    <property type="match status" value="1"/>
</dbReference>
<evidence type="ECO:0000259" key="6">
    <source>
        <dbReference type="PROSITE" id="PS50893"/>
    </source>
</evidence>
<comment type="caution">
    <text evidence="7">The sequence shown here is derived from an EMBL/GenBank/DDBJ whole genome shotgun (WGS) entry which is preliminary data.</text>
</comment>
<keyword evidence="2" id="KW-0813">Transport</keyword>
<proteinExistence type="inferred from homology"/>
<keyword evidence="4 7" id="KW-0067">ATP-binding</keyword>
<dbReference type="GO" id="GO:0005524">
    <property type="term" value="F:ATP binding"/>
    <property type="evidence" value="ECO:0007669"/>
    <property type="project" value="UniProtKB-KW"/>
</dbReference>
<dbReference type="InterPro" id="IPR027417">
    <property type="entry name" value="P-loop_NTPase"/>
</dbReference>
<dbReference type="RefSeq" id="WP_066054829.1">
    <property type="nucleotide sequence ID" value="NZ_JBHUNF010000001.1"/>
</dbReference>
<evidence type="ECO:0000313" key="8">
    <source>
        <dbReference type="Proteomes" id="UP001597453"/>
    </source>
</evidence>
<evidence type="ECO:0000256" key="5">
    <source>
        <dbReference type="SAM" id="MobiDB-lite"/>
    </source>
</evidence>
<evidence type="ECO:0000256" key="2">
    <source>
        <dbReference type="ARBA" id="ARBA00022448"/>
    </source>
</evidence>
<dbReference type="EMBL" id="JBHUNF010000001">
    <property type="protein sequence ID" value="MFD2674004.1"/>
    <property type="molecule type" value="Genomic_DNA"/>
</dbReference>
<dbReference type="PROSITE" id="PS50893">
    <property type="entry name" value="ABC_TRANSPORTER_2"/>
    <property type="match status" value="1"/>
</dbReference>
<evidence type="ECO:0000256" key="1">
    <source>
        <dbReference type="ARBA" id="ARBA00005417"/>
    </source>
</evidence>
<sequence>MEHVISAVDCSVSHGPKVGNADARVISGVNLTVNPGEIVGIVGATGSGKTSLGRVLSGRGLLKGASRDWPWISGGSLTVADIDMRHPTKNDLLRLPLSIGYLAPDSGELLRNDLTVGENVVEPILSRDRDFDRKALGRAAALLLDAVDLEIGLLNKFPFECSRGQRQRIAFAQALIVEPKVLIVDEPAQGVDVLARPALFDLLERLNQTRGMTLVVISNDLAAIERLTSTVVVCNHGRIIAHGEIDDVLADPQDHYLLRMKEAREFASAPLAGLIDQEQVAAAERVVDGLFGDISDEEAAEIAAEAERRRLIAERPEFARFETGEQHSETKDEQESP</sequence>
<dbReference type="Gene3D" id="3.40.50.300">
    <property type="entry name" value="P-loop containing nucleotide triphosphate hydrolases"/>
    <property type="match status" value="1"/>
</dbReference>
<name>A0ABW5RHI5_9MICO</name>
<reference evidence="8" key="1">
    <citation type="journal article" date="2019" name="Int. J. Syst. Evol. Microbiol.">
        <title>The Global Catalogue of Microorganisms (GCM) 10K type strain sequencing project: providing services to taxonomists for standard genome sequencing and annotation.</title>
        <authorList>
            <consortium name="The Broad Institute Genomics Platform"/>
            <consortium name="The Broad Institute Genome Sequencing Center for Infectious Disease"/>
            <person name="Wu L."/>
            <person name="Ma J."/>
        </authorList>
    </citation>
    <scope>NUCLEOTIDE SEQUENCE [LARGE SCALE GENOMIC DNA]</scope>
    <source>
        <strain evidence="8">TISTR 1511</strain>
    </source>
</reference>
<evidence type="ECO:0000256" key="3">
    <source>
        <dbReference type="ARBA" id="ARBA00022741"/>
    </source>
</evidence>
<dbReference type="Proteomes" id="UP001597453">
    <property type="component" value="Unassembled WGS sequence"/>
</dbReference>
<gene>
    <name evidence="7" type="ORF">ACFSUQ_01620</name>
</gene>
<dbReference type="PANTHER" id="PTHR43776:SF7">
    <property type="entry name" value="D,D-DIPEPTIDE TRANSPORT ATP-BINDING PROTEIN DDPF-RELATED"/>
    <property type="match status" value="1"/>
</dbReference>
<evidence type="ECO:0000313" key="7">
    <source>
        <dbReference type="EMBL" id="MFD2674004.1"/>
    </source>
</evidence>
<comment type="similarity">
    <text evidence="1">Belongs to the ABC transporter superfamily.</text>
</comment>
<dbReference type="SUPFAM" id="SSF52540">
    <property type="entry name" value="P-loop containing nucleoside triphosphate hydrolases"/>
    <property type="match status" value="1"/>
</dbReference>
<organism evidence="7 8">
    <name type="scientific">Gulosibacter bifidus</name>
    <dbReference type="NCBI Taxonomy" id="272239"/>
    <lineage>
        <taxon>Bacteria</taxon>
        <taxon>Bacillati</taxon>
        <taxon>Actinomycetota</taxon>
        <taxon>Actinomycetes</taxon>
        <taxon>Micrococcales</taxon>
        <taxon>Microbacteriaceae</taxon>
        <taxon>Gulosibacter</taxon>
    </lineage>
</organism>
<feature type="region of interest" description="Disordered" evidence="5">
    <location>
        <begin position="315"/>
        <end position="337"/>
    </location>
</feature>